<dbReference type="Gene3D" id="1.10.3720.10">
    <property type="entry name" value="MetI-like"/>
    <property type="match status" value="1"/>
</dbReference>
<evidence type="ECO:0000313" key="9">
    <source>
        <dbReference type="EMBL" id="ABE34010.1"/>
    </source>
</evidence>
<comment type="similarity">
    <text evidence="7">Belongs to the binding-protein-dependent transport system permease family.</text>
</comment>
<comment type="subcellular location">
    <subcellularLocation>
        <location evidence="1 7">Cell membrane</location>
        <topology evidence="1 7">Multi-pass membrane protein</topology>
    </subcellularLocation>
</comment>
<dbReference type="PANTHER" id="PTHR43386:SF1">
    <property type="entry name" value="D,D-DIPEPTIDE TRANSPORT SYSTEM PERMEASE PROTEIN DDPC-RELATED"/>
    <property type="match status" value="1"/>
</dbReference>
<organism evidence="9 10">
    <name type="scientific">Paraburkholderia xenovorans (strain LB400)</name>
    <dbReference type="NCBI Taxonomy" id="266265"/>
    <lineage>
        <taxon>Bacteria</taxon>
        <taxon>Pseudomonadati</taxon>
        <taxon>Pseudomonadota</taxon>
        <taxon>Betaproteobacteria</taxon>
        <taxon>Burkholderiales</taxon>
        <taxon>Burkholderiaceae</taxon>
        <taxon>Paraburkholderia</taxon>
    </lineage>
</organism>
<evidence type="ECO:0000256" key="1">
    <source>
        <dbReference type="ARBA" id="ARBA00004651"/>
    </source>
</evidence>
<dbReference type="PROSITE" id="PS50928">
    <property type="entry name" value="ABC_TM1"/>
    <property type="match status" value="1"/>
</dbReference>
<dbReference type="KEGG" id="bxb:DR64_7272"/>
<dbReference type="EMBL" id="CP000271">
    <property type="protein sequence ID" value="ABE34010.1"/>
    <property type="molecule type" value="Genomic_DNA"/>
</dbReference>
<dbReference type="PANTHER" id="PTHR43386">
    <property type="entry name" value="OLIGOPEPTIDE TRANSPORT SYSTEM PERMEASE PROTEIN APPC"/>
    <property type="match status" value="1"/>
</dbReference>
<evidence type="ECO:0000256" key="4">
    <source>
        <dbReference type="ARBA" id="ARBA00022692"/>
    </source>
</evidence>
<dbReference type="KEGG" id="bxe:Bxe_B1972"/>
<sequence>MREILMRPKVQIGIAILLVMIAVSVCAPLIAPYDPTASSIMFLAPPGHENWLGTDELGRDILSRLLYGGQSSLIVGIGAAVMAAIIGIPVGLCAGYLGGRVDLLATQVIDIFIALPGLILALIITAMIGPTLFNLVLVLGFVSWPRIARLVRGQTLALRESVFVEASKAAGARADWIMLKHVWPNTMRIVAAQFALTVAYSIFTSASLSFLGLGMPPPTPDWGAMVRAGFDYLAMNPGMSLAPGAAVAATVFGFYLIGTSIK</sequence>
<dbReference type="GO" id="GO:0055085">
    <property type="term" value="P:transmembrane transport"/>
    <property type="evidence" value="ECO:0007669"/>
    <property type="project" value="InterPro"/>
</dbReference>
<dbReference type="Pfam" id="PF00528">
    <property type="entry name" value="BPD_transp_1"/>
    <property type="match status" value="1"/>
</dbReference>
<dbReference type="InterPro" id="IPR025966">
    <property type="entry name" value="OppC_N"/>
</dbReference>
<keyword evidence="6 7" id="KW-0472">Membrane</keyword>
<evidence type="ECO:0000256" key="6">
    <source>
        <dbReference type="ARBA" id="ARBA00023136"/>
    </source>
</evidence>
<feature type="transmembrane region" description="Helical" evidence="7">
    <location>
        <begin position="73"/>
        <end position="97"/>
    </location>
</feature>
<feature type="transmembrane region" description="Helical" evidence="7">
    <location>
        <begin position="189"/>
        <end position="213"/>
    </location>
</feature>
<dbReference type="Proteomes" id="UP000001817">
    <property type="component" value="Chromosome 2"/>
</dbReference>
<proteinExistence type="inferred from homology"/>
<evidence type="ECO:0000313" key="10">
    <source>
        <dbReference type="Proteomes" id="UP000001817"/>
    </source>
</evidence>
<evidence type="ECO:0000256" key="7">
    <source>
        <dbReference type="RuleBase" id="RU363032"/>
    </source>
</evidence>
<keyword evidence="10" id="KW-1185">Reference proteome</keyword>
<accession>Q13PH9</accession>
<dbReference type="InterPro" id="IPR050366">
    <property type="entry name" value="BP-dependent_transpt_permease"/>
</dbReference>
<evidence type="ECO:0000256" key="5">
    <source>
        <dbReference type="ARBA" id="ARBA00022989"/>
    </source>
</evidence>
<dbReference type="OrthoDB" id="9783218at2"/>
<dbReference type="InterPro" id="IPR000515">
    <property type="entry name" value="MetI-like"/>
</dbReference>
<keyword evidence="4 7" id="KW-0812">Transmembrane</keyword>
<evidence type="ECO:0000256" key="2">
    <source>
        <dbReference type="ARBA" id="ARBA00022448"/>
    </source>
</evidence>
<keyword evidence="2 7" id="KW-0813">Transport</keyword>
<protein>
    <submittedName>
        <fullName evidence="9">ABC peptide transporter, inner membrane subunit</fullName>
    </submittedName>
</protein>
<dbReference type="GO" id="GO:0005886">
    <property type="term" value="C:plasma membrane"/>
    <property type="evidence" value="ECO:0007669"/>
    <property type="project" value="UniProtKB-SubCell"/>
</dbReference>
<name>Q13PH9_PARXL</name>
<evidence type="ECO:0000259" key="8">
    <source>
        <dbReference type="PROSITE" id="PS50928"/>
    </source>
</evidence>
<dbReference type="STRING" id="266265.Bxe_B1972"/>
<gene>
    <name evidence="9" type="ORF">Bxe_B1972</name>
</gene>
<feature type="transmembrane region" description="Helical" evidence="7">
    <location>
        <begin position="233"/>
        <end position="257"/>
    </location>
</feature>
<dbReference type="CDD" id="cd06261">
    <property type="entry name" value="TM_PBP2"/>
    <property type="match status" value="1"/>
</dbReference>
<dbReference type="InterPro" id="IPR035906">
    <property type="entry name" value="MetI-like_sf"/>
</dbReference>
<feature type="domain" description="ABC transmembrane type-1" evidence="8">
    <location>
        <begin position="69"/>
        <end position="258"/>
    </location>
</feature>
<keyword evidence="3" id="KW-1003">Cell membrane</keyword>
<dbReference type="SUPFAM" id="SSF161098">
    <property type="entry name" value="MetI-like"/>
    <property type="match status" value="1"/>
</dbReference>
<feature type="transmembrane region" description="Helical" evidence="7">
    <location>
        <begin position="12"/>
        <end position="31"/>
    </location>
</feature>
<dbReference type="Pfam" id="PF12911">
    <property type="entry name" value="OppC_N"/>
    <property type="match status" value="1"/>
</dbReference>
<dbReference type="RefSeq" id="WP_011491362.1">
    <property type="nucleotide sequence ID" value="NC_007952.1"/>
</dbReference>
<dbReference type="AlphaFoldDB" id="Q13PH9"/>
<feature type="transmembrane region" description="Helical" evidence="7">
    <location>
        <begin position="104"/>
        <end position="126"/>
    </location>
</feature>
<evidence type="ECO:0000256" key="3">
    <source>
        <dbReference type="ARBA" id="ARBA00022475"/>
    </source>
</evidence>
<keyword evidence="5 7" id="KW-1133">Transmembrane helix</keyword>
<reference evidence="9 10" key="1">
    <citation type="journal article" date="2006" name="Proc. Natl. Acad. Sci. U.S.A.">
        <title>Burkholderia xenovorans LB400 harbors a multi-replicon, 9.73-Mbp genome shaped for versatility.</title>
        <authorList>
            <person name="Chain P.S."/>
            <person name="Denef V.J."/>
            <person name="Konstantinidis K.T."/>
            <person name="Vergez L.M."/>
            <person name="Agullo L."/>
            <person name="Reyes V.L."/>
            <person name="Hauser L."/>
            <person name="Cordova M."/>
            <person name="Gomez L."/>
            <person name="Gonzalez M."/>
            <person name="Land M."/>
            <person name="Lao V."/>
            <person name="Larimer F."/>
            <person name="LiPuma J.J."/>
            <person name="Mahenthiralingam E."/>
            <person name="Malfatti S.A."/>
            <person name="Marx C.J."/>
            <person name="Parnell J.J."/>
            <person name="Ramette A."/>
            <person name="Richardson P."/>
            <person name="Seeger M."/>
            <person name="Smith D."/>
            <person name="Spilker T."/>
            <person name="Sul W.J."/>
            <person name="Tsoi T.V."/>
            <person name="Ulrich L.E."/>
            <person name="Zhulin I.B."/>
            <person name="Tiedje J.M."/>
        </authorList>
    </citation>
    <scope>NUCLEOTIDE SEQUENCE [LARGE SCALE GENOMIC DNA]</scope>
    <source>
        <strain evidence="9 10">LB400</strain>
    </source>
</reference>
<dbReference type="eggNOG" id="COG1173">
    <property type="taxonomic scope" value="Bacteria"/>
</dbReference>